<dbReference type="SUPFAM" id="SSF51206">
    <property type="entry name" value="cAMP-binding domain-like"/>
    <property type="match status" value="1"/>
</dbReference>
<reference evidence="2 3" key="1">
    <citation type="submission" date="2020-03" db="EMBL/GenBank/DDBJ databases">
        <title>Soil Listeria distribution.</title>
        <authorList>
            <person name="Liao J."/>
            <person name="Wiedmann M."/>
        </authorList>
    </citation>
    <scope>NUCLEOTIDE SEQUENCE [LARGE SCALE GENOMIC DNA]</scope>
    <source>
        <strain evidence="2 3">FSL L7-1614</strain>
    </source>
</reference>
<dbReference type="InterPro" id="IPR014710">
    <property type="entry name" value="RmlC-like_jellyroll"/>
</dbReference>
<sequence>MDTYTEAIKNLYDITEIKEYFNFSKFAGFLCTNEIMPIPYETVSFKKNTYPLTEIVPTGGPDEERADTEFIYIIESGIATMEKEDIVLDIKASDDIVGFSDLFTFNSSNYSYKVISNVMNVMKFNKAHVVDKLLNTQEGYLYHYSYTLRERQNLEFKERIRREKAESKVVLAIHHLLDKLNLLDMEKSDLYTEFPITMVTLANYVHLNVNTVSNVLHNLMKIGMVKIRNKQIFINFEKIEAYIIDIERQY</sequence>
<dbReference type="AlphaFoldDB" id="A0A841YX36"/>
<dbReference type="InterPro" id="IPR018490">
    <property type="entry name" value="cNMP-bd_dom_sf"/>
</dbReference>
<keyword evidence="1" id="KW-0010">Activator</keyword>
<organism evidence="2 3">
    <name type="scientific">Listeria newyorkensis</name>
    <dbReference type="NCBI Taxonomy" id="1497681"/>
    <lineage>
        <taxon>Bacteria</taxon>
        <taxon>Bacillati</taxon>
        <taxon>Bacillota</taxon>
        <taxon>Bacilli</taxon>
        <taxon>Bacillales</taxon>
        <taxon>Listeriaceae</taxon>
        <taxon>Listeria</taxon>
    </lineage>
</organism>
<dbReference type="Proteomes" id="UP000569903">
    <property type="component" value="Unassembled WGS sequence"/>
</dbReference>
<protein>
    <submittedName>
        <fullName evidence="2">Crp/Fnr family transcriptional regulator</fullName>
    </submittedName>
</protein>
<name>A0A841YX36_9LIST</name>
<gene>
    <name evidence="2" type="ORF">HB850_05260</name>
</gene>
<comment type="caution">
    <text evidence="2">The sequence shown here is derived from an EMBL/GenBank/DDBJ whole genome shotgun (WGS) entry which is preliminary data.</text>
</comment>
<dbReference type="SUPFAM" id="SSF46785">
    <property type="entry name" value="Winged helix' DNA-binding domain"/>
    <property type="match status" value="1"/>
</dbReference>
<dbReference type="Gene3D" id="2.60.120.10">
    <property type="entry name" value="Jelly Rolls"/>
    <property type="match status" value="1"/>
</dbReference>
<dbReference type="InterPro" id="IPR036390">
    <property type="entry name" value="WH_DNA-bd_sf"/>
</dbReference>
<accession>A0A841YX36</accession>
<dbReference type="EMBL" id="JAARQN010000003">
    <property type="protein sequence ID" value="MBC1457157.1"/>
    <property type="molecule type" value="Genomic_DNA"/>
</dbReference>
<proteinExistence type="predicted"/>
<evidence type="ECO:0000256" key="1">
    <source>
        <dbReference type="ARBA" id="ARBA00023159"/>
    </source>
</evidence>
<evidence type="ECO:0000313" key="3">
    <source>
        <dbReference type="Proteomes" id="UP000569903"/>
    </source>
</evidence>
<dbReference type="RefSeq" id="WP_185388480.1">
    <property type="nucleotide sequence ID" value="NZ_JAARQN010000003.1"/>
</dbReference>
<evidence type="ECO:0000313" key="2">
    <source>
        <dbReference type="EMBL" id="MBC1457157.1"/>
    </source>
</evidence>